<dbReference type="Proteomes" id="UP001619911">
    <property type="component" value="Unassembled WGS sequence"/>
</dbReference>
<sequence>MKFTTKLIIGTIIIIGLMGAAIYAMTDDTTQTKEAGIDEIKAERIALRELNGGIVTKIHMEESPDGSKEYEVTIVKKDQTFEVDIDTLTGKVSEISQYELKKNKPQNISTNISIEEAKKIALDQVNGRGTVTEINLDTFHNRLVYDVEIGTIYRREAEVFVDAANGKVLKFKEVD</sequence>
<organism evidence="3 4">
    <name type="scientific">Bacillus lumedeiriae</name>
    <dbReference type="NCBI Taxonomy" id="3058829"/>
    <lineage>
        <taxon>Bacteria</taxon>
        <taxon>Bacillati</taxon>
        <taxon>Bacillota</taxon>
        <taxon>Bacilli</taxon>
        <taxon>Bacillales</taxon>
        <taxon>Bacillaceae</taxon>
        <taxon>Bacillus</taxon>
    </lineage>
</organism>
<keyword evidence="1" id="KW-0472">Membrane</keyword>
<keyword evidence="4" id="KW-1185">Reference proteome</keyword>
<keyword evidence="1" id="KW-0812">Transmembrane</keyword>
<keyword evidence="1" id="KW-1133">Transmembrane helix</keyword>
<reference evidence="3 4" key="1">
    <citation type="submission" date="2023-07" db="EMBL/GenBank/DDBJ databases">
        <title>Bacillus lucianemedeirus sp. nov, a new species isolated from an immunobiological production facility.</title>
        <authorList>
            <person name="Costa L.V."/>
            <person name="Miranda R.V.S.L."/>
            <person name="Brandao M.L.L."/>
            <person name="Reis C.M.F."/>
            <person name="Frazao A.M."/>
            <person name="Cruz F.V."/>
            <person name="Baio P.V.P."/>
            <person name="Veras J.F.C."/>
            <person name="Ramos J.N."/>
            <person name="Vieira V."/>
        </authorList>
    </citation>
    <scope>NUCLEOTIDE SEQUENCE [LARGE SCALE GENOMIC DNA]</scope>
    <source>
        <strain evidence="3 4">B190/17</strain>
    </source>
</reference>
<gene>
    <name evidence="3" type="ORF">QYG89_05745</name>
</gene>
<dbReference type="InterPro" id="IPR025711">
    <property type="entry name" value="PepSY"/>
</dbReference>
<accession>A0ABW8I7Q9</accession>
<evidence type="ECO:0000313" key="4">
    <source>
        <dbReference type="Proteomes" id="UP001619911"/>
    </source>
</evidence>
<dbReference type="RefSeq" id="WP_404315469.1">
    <property type="nucleotide sequence ID" value="NZ_JAUIYO010000002.1"/>
</dbReference>
<comment type="caution">
    <text evidence="3">The sequence shown here is derived from an EMBL/GenBank/DDBJ whole genome shotgun (WGS) entry which is preliminary data.</text>
</comment>
<dbReference type="Pfam" id="PF03413">
    <property type="entry name" value="PepSY"/>
    <property type="match status" value="2"/>
</dbReference>
<dbReference type="EMBL" id="JAUIYO010000002">
    <property type="protein sequence ID" value="MFK2825188.1"/>
    <property type="molecule type" value="Genomic_DNA"/>
</dbReference>
<name>A0ABW8I7Q9_9BACI</name>
<feature type="domain" description="PepSY" evidence="2">
    <location>
        <begin position="41"/>
        <end position="92"/>
    </location>
</feature>
<evidence type="ECO:0000259" key="2">
    <source>
        <dbReference type="Pfam" id="PF03413"/>
    </source>
</evidence>
<feature type="transmembrane region" description="Helical" evidence="1">
    <location>
        <begin position="7"/>
        <end position="25"/>
    </location>
</feature>
<proteinExistence type="predicted"/>
<evidence type="ECO:0000256" key="1">
    <source>
        <dbReference type="SAM" id="Phobius"/>
    </source>
</evidence>
<dbReference type="Gene3D" id="3.10.450.40">
    <property type="match status" value="2"/>
</dbReference>
<evidence type="ECO:0000313" key="3">
    <source>
        <dbReference type="EMBL" id="MFK2825188.1"/>
    </source>
</evidence>
<feature type="domain" description="PepSY" evidence="2">
    <location>
        <begin position="112"/>
        <end position="170"/>
    </location>
</feature>
<protein>
    <submittedName>
        <fullName evidence="3">PepSY domain-containing protein</fullName>
    </submittedName>
</protein>